<proteinExistence type="inferred from homology"/>
<accession>A0A183J4Z9</accession>
<dbReference type="PANTHER" id="PTHR45782:SF4">
    <property type="entry name" value="MITOCHONDRIAL RIBOSOME-ASSOCIATED GTPASE 1"/>
    <property type="match status" value="1"/>
</dbReference>
<dbReference type="Proteomes" id="UP000270296">
    <property type="component" value="Unassembled WGS sequence"/>
</dbReference>
<evidence type="ECO:0000313" key="7">
    <source>
        <dbReference type="EMBL" id="VDP35902.1"/>
    </source>
</evidence>
<keyword evidence="2 4" id="KW-0342">GTP-binding</keyword>
<dbReference type="PIRSF" id="PIRSF006230">
    <property type="entry name" value="MG442"/>
    <property type="match status" value="1"/>
</dbReference>
<dbReference type="Pfam" id="PF01926">
    <property type="entry name" value="MMR_HSR1"/>
    <property type="match status" value="1"/>
</dbReference>
<protein>
    <recommendedName>
        <fullName evidence="4">Mitochondrial GTPase 1</fullName>
    </recommendedName>
</protein>
<feature type="domain" description="G" evidence="6">
    <location>
        <begin position="145"/>
        <end position="206"/>
    </location>
</feature>
<keyword evidence="4" id="KW-0496">Mitochondrion</keyword>
<reference evidence="9" key="1">
    <citation type="submission" date="2016-06" db="UniProtKB">
        <authorList>
            <consortium name="WormBaseParasite"/>
        </authorList>
    </citation>
    <scope>IDENTIFICATION</scope>
</reference>
<evidence type="ECO:0000256" key="4">
    <source>
        <dbReference type="PIRNR" id="PIRNR006230"/>
    </source>
</evidence>
<evidence type="ECO:0000256" key="5">
    <source>
        <dbReference type="PIRSR" id="PIRSR006230-1"/>
    </source>
</evidence>
<dbReference type="GO" id="GO:0003924">
    <property type="term" value="F:GTPase activity"/>
    <property type="evidence" value="ECO:0007669"/>
    <property type="project" value="TreeGrafter"/>
</dbReference>
<comment type="subcellular location">
    <subcellularLocation>
        <location evidence="4">Mitochondrion inner membrane</location>
        <topology evidence="4">Peripheral membrane protein</topology>
    </subcellularLocation>
</comment>
<dbReference type="EMBL" id="UZAM01014825">
    <property type="protein sequence ID" value="VDP35902.1"/>
    <property type="molecule type" value="Genomic_DNA"/>
</dbReference>
<dbReference type="InterPro" id="IPR027417">
    <property type="entry name" value="P-loop_NTPase"/>
</dbReference>
<name>A0A183J4Z9_9BILA</name>
<dbReference type="GO" id="GO:0005743">
    <property type="term" value="C:mitochondrial inner membrane"/>
    <property type="evidence" value="ECO:0007669"/>
    <property type="project" value="UniProtKB-SubCell"/>
</dbReference>
<evidence type="ECO:0000313" key="8">
    <source>
        <dbReference type="Proteomes" id="UP000270296"/>
    </source>
</evidence>
<dbReference type="CDD" id="cd01856">
    <property type="entry name" value="YlqF"/>
    <property type="match status" value="1"/>
</dbReference>
<comment type="function">
    <text evidence="3 4">Plays a role in the regulation of the mitochondrial ribosome assembly and of translational activity. Displays mitochondrial GTPase activity.</text>
</comment>
<sequence length="321" mass="36642">MAQACRPICRSAFVLPPNFKLQQWFPGHMAIGLKQMQGKLRSVDCIVEVHDARIPFSGRDLDFQNVFRRIKPYILVLNKAELVSDQYRSKIEELMRRRYQVSNLMFASFNTNYFKACRRLIKLIQEVITASGRFNRQLSYDYAFMVTGVPNVGKSSLINALRSTFTNRGKGSAVGKNPGVTRSVLMKIRVSETPPIYVLDTPGVLTPGLASQDPESILKLAICESIAENRITREMLVDYLLYRWNKYGNLTYVKQLELDGPTDDVVKLLAHVALRHNLRFESAFFRQDVASALNMEAAANKILKLFRHNVFGDQFLDSEHL</sequence>
<feature type="binding site" evidence="5">
    <location>
        <begin position="151"/>
        <end position="156"/>
    </location>
    <ligand>
        <name>GTP</name>
        <dbReference type="ChEBI" id="CHEBI:37565"/>
    </ligand>
</feature>
<organism evidence="9">
    <name type="scientific">Soboliphyme baturini</name>
    <dbReference type="NCBI Taxonomy" id="241478"/>
    <lineage>
        <taxon>Eukaryota</taxon>
        <taxon>Metazoa</taxon>
        <taxon>Ecdysozoa</taxon>
        <taxon>Nematoda</taxon>
        <taxon>Enoplea</taxon>
        <taxon>Dorylaimia</taxon>
        <taxon>Dioctophymatida</taxon>
        <taxon>Dioctophymatoidea</taxon>
        <taxon>Soboliphymatidae</taxon>
        <taxon>Soboliphyme</taxon>
    </lineage>
</organism>
<dbReference type="SUPFAM" id="SSF52540">
    <property type="entry name" value="P-loop containing nucleoside triphosphate hydrolases"/>
    <property type="match status" value="1"/>
</dbReference>
<dbReference type="GO" id="GO:0032543">
    <property type="term" value="P:mitochondrial translation"/>
    <property type="evidence" value="ECO:0007669"/>
    <property type="project" value="TreeGrafter"/>
</dbReference>
<keyword evidence="8" id="KW-1185">Reference proteome</keyword>
<dbReference type="GO" id="GO:0005525">
    <property type="term" value="F:GTP binding"/>
    <property type="evidence" value="ECO:0007669"/>
    <property type="project" value="UniProtKB-KW"/>
</dbReference>
<dbReference type="InterPro" id="IPR006073">
    <property type="entry name" value="GTP-bd"/>
</dbReference>
<evidence type="ECO:0000256" key="2">
    <source>
        <dbReference type="ARBA" id="ARBA00023134"/>
    </source>
</evidence>
<gene>
    <name evidence="7" type="ORF">SBAD_LOCUS10947</name>
</gene>
<dbReference type="OrthoDB" id="269151at2759"/>
<dbReference type="InterPro" id="IPR023179">
    <property type="entry name" value="GTP-bd_ortho_bundle_sf"/>
</dbReference>
<dbReference type="InterPro" id="IPR016478">
    <property type="entry name" value="GTPase_MTG1"/>
</dbReference>
<comment type="similarity">
    <text evidence="4">Belongs to the TRAFAC class YlqF/YawG GTPase family. MTG1 subfamily.</text>
</comment>
<dbReference type="WBParaSite" id="SBAD_0001132301-mRNA-1">
    <property type="protein sequence ID" value="SBAD_0001132301-mRNA-1"/>
    <property type="gene ID" value="SBAD_0001132301"/>
</dbReference>
<dbReference type="PANTHER" id="PTHR45782">
    <property type="entry name" value="MITOCHONDRIAL RIBOSOME-ASSOCIATED GTPASE 1"/>
    <property type="match status" value="1"/>
</dbReference>
<evidence type="ECO:0000313" key="9">
    <source>
        <dbReference type="WBParaSite" id="SBAD_0001132301-mRNA-1"/>
    </source>
</evidence>
<evidence type="ECO:0000256" key="3">
    <source>
        <dbReference type="ARBA" id="ARBA00045284"/>
    </source>
</evidence>
<dbReference type="Gene3D" id="3.40.50.300">
    <property type="entry name" value="P-loop containing nucleotide triphosphate hydrolases"/>
    <property type="match status" value="1"/>
</dbReference>
<feature type="binding site" evidence="5">
    <location>
        <position position="203"/>
    </location>
    <ligand>
        <name>GTP</name>
        <dbReference type="ChEBI" id="CHEBI:37565"/>
    </ligand>
</feature>
<dbReference type="AlphaFoldDB" id="A0A183J4Z9"/>
<keyword evidence="1 4" id="KW-0547">Nucleotide-binding</keyword>
<reference evidence="7" key="2">
    <citation type="submission" date="2018-11" db="EMBL/GenBank/DDBJ databases">
        <authorList>
            <consortium name="Pathogen Informatics"/>
        </authorList>
    </citation>
    <scope>NUCLEOTIDE SEQUENCE [LARGE SCALE GENOMIC DNA]</scope>
</reference>
<evidence type="ECO:0000256" key="1">
    <source>
        <dbReference type="ARBA" id="ARBA00022741"/>
    </source>
</evidence>
<dbReference type="Gene3D" id="1.10.1580.10">
    <property type="match status" value="1"/>
</dbReference>
<evidence type="ECO:0000259" key="6">
    <source>
        <dbReference type="Pfam" id="PF01926"/>
    </source>
</evidence>